<dbReference type="RefSeq" id="WP_243332891.1">
    <property type="nucleotide sequence ID" value="NZ_AP027081.1"/>
</dbReference>
<evidence type="ECO:0000256" key="1">
    <source>
        <dbReference type="ARBA" id="ARBA00022723"/>
    </source>
</evidence>
<keyword evidence="1" id="KW-0479">Metal-binding</keyword>
<reference evidence="4" key="1">
    <citation type="journal article" date="2023" name="Int. J. Syst. Evol. Microbiol.">
        <title>Mesoterricola silvestris gen. nov., sp. nov., Mesoterricola sediminis sp. nov., Geothrix oryzae sp. nov., Geothrix edaphica sp. nov., Geothrix rubra sp. nov., and Geothrix limicola sp. nov., six novel members of Acidobacteriota isolated from soils.</title>
        <authorList>
            <person name="Itoh H."/>
            <person name="Sugisawa Y."/>
            <person name="Mise K."/>
            <person name="Xu Z."/>
            <person name="Kuniyasu M."/>
            <person name="Ushijima N."/>
            <person name="Kawano K."/>
            <person name="Kobayashi E."/>
            <person name="Shiratori Y."/>
            <person name="Masuda Y."/>
            <person name="Senoo K."/>
        </authorList>
    </citation>
    <scope>NUCLEOTIDE SEQUENCE</scope>
    <source>
        <strain evidence="4">W786</strain>
    </source>
</reference>
<proteinExistence type="inferred from homology"/>
<accession>A0AA48GLC3</accession>
<dbReference type="PANTHER" id="PTHR36150">
    <property type="entry name" value="DNA GYRASE INHIBITOR YACG"/>
    <property type="match status" value="1"/>
</dbReference>
<organism evidence="4 5">
    <name type="scientific">Mesoterricola sediminis</name>
    <dbReference type="NCBI Taxonomy" id="2927980"/>
    <lineage>
        <taxon>Bacteria</taxon>
        <taxon>Pseudomonadati</taxon>
        <taxon>Acidobacteriota</taxon>
        <taxon>Holophagae</taxon>
        <taxon>Holophagales</taxon>
        <taxon>Holophagaceae</taxon>
        <taxon>Mesoterricola</taxon>
    </lineage>
</organism>
<sequence>MLIRPCPVCRKPVPWETTSTRPFCSERCRTQDLGAWASESYRVPEDPALEDGEGWSGPEGS</sequence>
<gene>
    <name evidence="4" type="primary">yacG</name>
    <name evidence="4" type="ORF">METESE_01490</name>
</gene>
<feature type="region of interest" description="Disordered" evidence="3">
    <location>
        <begin position="40"/>
        <end position="61"/>
    </location>
</feature>
<dbReference type="HAMAP" id="MF_00649">
    <property type="entry name" value="DNA_gyrase_inhibitor_YacG"/>
    <property type="match status" value="1"/>
</dbReference>
<dbReference type="KEGG" id="msea:METESE_01490"/>
<evidence type="ECO:0000256" key="2">
    <source>
        <dbReference type="ARBA" id="ARBA00022833"/>
    </source>
</evidence>
<dbReference type="Pfam" id="PF03884">
    <property type="entry name" value="YacG"/>
    <property type="match status" value="1"/>
</dbReference>
<evidence type="ECO:0000313" key="5">
    <source>
        <dbReference type="Proteomes" id="UP001228113"/>
    </source>
</evidence>
<dbReference type="InterPro" id="IPR005584">
    <property type="entry name" value="DNA_gyrase_inhibitor_YacG"/>
</dbReference>
<dbReference type="AlphaFoldDB" id="A0AA48GLC3"/>
<keyword evidence="2" id="KW-0862">Zinc</keyword>
<dbReference type="Gene3D" id="3.30.50.10">
    <property type="entry name" value="Erythroid Transcription Factor GATA-1, subunit A"/>
    <property type="match status" value="1"/>
</dbReference>
<dbReference type="PANTHER" id="PTHR36150:SF1">
    <property type="entry name" value="DNA GYRASE INHIBITOR YACG"/>
    <property type="match status" value="1"/>
</dbReference>
<dbReference type="GO" id="GO:0008270">
    <property type="term" value="F:zinc ion binding"/>
    <property type="evidence" value="ECO:0007669"/>
    <property type="project" value="InterPro"/>
</dbReference>
<dbReference type="InterPro" id="IPR013088">
    <property type="entry name" value="Znf_NHR/GATA"/>
</dbReference>
<keyword evidence="5" id="KW-1185">Reference proteome</keyword>
<dbReference type="EMBL" id="AP027081">
    <property type="protein sequence ID" value="BDU75191.1"/>
    <property type="molecule type" value="Genomic_DNA"/>
</dbReference>
<dbReference type="GO" id="GO:0006355">
    <property type="term" value="P:regulation of DNA-templated transcription"/>
    <property type="evidence" value="ECO:0007669"/>
    <property type="project" value="InterPro"/>
</dbReference>
<evidence type="ECO:0000256" key="3">
    <source>
        <dbReference type="SAM" id="MobiDB-lite"/>
    </source>
</evidence>
<evidence type="ECO:0000313" key="4">
    <source>
        <dbReference type="EMBL" id="BDU75191.1"/>
    </source>
</evidence>
<name>A0AA48GLC3_9BACT</name>
<protein>
    <submittedName>
        <fullName evidence="4">DNA gyrase inhibitor YacG</fullName>
    </submittedName>
</protein>
<dbReference type="Proteomes" id="UP001228113">
    <property type="component" value="Chromosome"/>
</dbReference>
<dbReference type="SUPFAM" id="SSF57716">
    <property type="entry name" value="Glucocorticoid receptor-like (DNA-binding domain)"/>
    <property type="match status" value="1"/>
</dbReference>